<dbReference type="PANTHER" id="PTHR45830:SF6">
    <property type="entry name" value="SERPENTINE RECEPTOR, CLASS H-RELATED"/>
    <property type="match status" value="1"/>
</dbReference>
<dbReference type="InParanoid" id="A8XVW1"/>
<dbReference type="CTD" id="8588864"/>
<feature type="transmembrane region" description="Helical" evidence="1">
    <location>
        <begin position="182"/>
        <end position="209"/>
    </location>
</feature>
<keyword evidence="1" id="KW-0812">Transmembrane</keyword>
<dbReference type="KEGG" id="cbr:CBG_19555"/>
<dbReference type="AlphaFoldDB" id="A8XVW1"/>
<evidence type="ECO:0000313" key="2">
    <source>
        <dbReference type="EMBL" id="CAP36780.2"/>
    </source>
</evidence>
<dbReference type="RefSeq" id="XP_002646865.2">
    <property type="nucleotide sequence ID" value="XM_002646819.2"/>
</dbReference>
<dbReference type="Pfam" id="PF10327">
    <property type="entry name" value="7TM_GPCR_Sri"/>
    <property type="match status" value="1"/>
</dbReference>
<feature type="transmembrane region" description="Helical" evidence="1">
    <location>
        <begin position="221"/>
        <end position="241"/>
    </location>
</feature>
<keyword evidence="1" id="KW-0472">Membrane</keyword>
<reference evidence="2 3" key="1">
    <citation type="journal article" date="2003" name="PLoS Biol.">
        <title>The genome sequence of Caenorhabditis briggsae: a platform for comparative genomics.</title>
        <authorList>
            <person name="Stein L.D."/>
            <person name="Bao Z."/>
            <person name="Blasiar D."/>
            <person name="Blumenthal T."/>
            <person name="Brent M.R."/>
            <person name="Chen N."/>
            <person name="Chinwalla A."/>
            <person name="Clarke L."/>
            <person name="Clee C."/>
            <person name="Coghlan A."/>
            <person name="Coulson A."/>
            <person name="D'Eustachio P."/>
            <person name="Fitch D.H."/>
            <person name="Fulton L.A."/>
            <person name="Fulton R.E."/>
            <person name="Griffiths-Jones S."/>
            <person name="Harris T.W."/>
            <person name="Hillier L.W."/>
            <person name="Kamath R."/>
            <person name="Kuwabara P.E."/>
            <person name="Mardis E.R."/>
            <person name="Marra M.A."/>
            <person name="Miner T.L."/>
            <person name="Minx P."/>
            <person name="Mullikin J.C."/>
            <person name="Plumb R.W."/>
            <person name="Rogers J."/>
            <person name="Schein J.E."/>
            <person name="Sohrmann M."/>
            <person name="Spieth J."/>
            <person name="Stajich J.E."/>
            <person name="Wei C."/>
            <person name="Willey D."/>
            <person name="Wilson R.K."/>
            <person name="Durbin R."/>
            <person name="Waterston R.H."/>
        </authorList>
    </citation>
    <scope>NUCLEOTIDE SEQUENCE [LARGE SCALE GENOMIC DNA]</scope>
    <source>
        <strain evidence="2 3">AF16</strain>
    </source>
</reference>
<dbReference type="OMA" id="FAYFPAY"/>
<dbReference type="Proteomes" id="UP000008549">
    <property type="component" value="Unassembled WGS sequence"/>
</dbReference>
<name>A8XVW1_CAEBR</name>
<evidence type="ECO:0000313" key="4">
    <source>
        <dbReference type="WormBase" id="CBG19555"/>
    </source>
</evidence>
<evidence type="ECO:0000256" key="1">
    <source>
        <dbReference type="SAM" id="Phobius"/>
    </source>
</evidence>
<keyword evidence="3" id="KW-1185">Reference proteome</keyword>
<dbReference type="eggNOG" id="ENOG502SX9A">
    <property type="taxonomic scope" value="Eukaryota"/>
</dbReference>
<sequence length="278" mass="30964">MACCFTDIHLTFLFQPVPLYPLVSGYVMGLGAVFGATTHVCMCGIIFLLIYQIGSMIACFVKKHQAIAGISRKSVIPNILLLFMFIYFVIYTISVTGIYATLNVPEDEKFELKYPTYLEGFRSLPNFSIYDPSGYFVKFVIYSLVGGIAAFFTLVLVLLNISRMLRILKTKMSASTYQKHKSAIFCLLAQFSTSSVIFLPPIFFVFVILMGANGAQLIVEYLLVIACSHSTLNVVVLIITFPPYRKFVGTKFFGIKKTGSRFSLFTNKQSVCGVVSMG</sequence>
<feature type="transmembrane region" description="Helical" evidence="1">
    <location>
        <begin position="75"/>
        <end position="102"/>
    </location>
</feature>
<dbReference type="PANTHER" id="PTHR45830">
    <property type="entry name" value="SERPENTINE RECEPTOR, CLASS I"/>
    <property type="match status" value="1"/>
</dbReference>
<proteinExistence type="predicted"/>
<protein>
    <submittedName>
        <fullName evidence="2">Protein CBG19555</fullName>
    </submittedName>
</protein>
<reference evidence="2 3" key="2">
    <citation type="journal article" date="2011" name="PLoS Genet.">
        <title>Caenorhabditis briggsae recombinant inbred line genotypes reveal inter-strain incompatibility and the evolution of recombination.</title>
        <authorList>
            <person name="Ross J.A."/>
            <person name="Koboldt D.C."/>
            <person name="Staisch J.E."/>
            <person name="Chamberlin H.M."/>
            <person name="Gupta B.P."/>
            <person name="Miller R.D."/>
            <person name="Baird S.E."/>
            <person name="Haag E.S."/>
        </authorList>
    </citation>
    <scope>NUCLEOTIDE SEQUENCE [LARGE SCALE GENOMIC DNA]</scope>
    <source>
        <strain evidence="2 3">AF16</strain>
    </source>
</reference>
<dbReference type="STRING" id="6238.A8XVW1"/>
<organism evidence="2 3">
    <name type="scientific">Caenorhabditis briggsae</name>
    <dbReference type="NCBI Taxonomy" id="6238"/>
    <lineage>
        <taxon>Eukaryota</taxon>
        <taxon>Metazoa</taxon>
        <taxon>Ecdysozoa</taxon>
        <taxon>Nematoda</taxon>
        <taxon>Chromadorea</taxon>
        <taxon>Rhabditida</taxon>
        <taxon>Rhabditina</taxon>
        <taxon>Rhabditomorpha</taxon>
        <taxon>Rhabditoidea</taxon>
        <taxon>Rhabditidae</taxon>
        <taxon>Peloderinae</taxon>
        <taxon>Caenorhabditis</taxon>
    </lineage>
</organism>
<feature type="transmembrane region" description="Helical" evidence="1">
    <location>
        <begin position="139"/>
        <end position="161"/>
    </location>
</feature>
<dbReference type="HOGENOM" id="CLU_067919_1_0_1"/>
<gene>
    <name evidence="2 4" type="ORF">CBG19555</name>
    <name evidence="2" type="ORF">CBG_19555</name>
</gene>
<dbReference type="GeneID" id="8588864"/>
<dbReference type="EMBL" id="HE601321">
    <property type="protein sequence ID" value="CAP36780.2"/>
    <property type="molecule type" value="Genomic_DNA"/>
</dbReference>
<evidence type="ECO:0000313" key="3">
    <source>
        <dbReference type="Proteomes" id="UP000008549"/>
    </source>
</evidence>
<keyword evidence="1" id="KW-1133">Transmembrane helix</keyword>
<dbReference type="InterPro" id="IPR019429">
    <property type="entry name" value="7TM_GPCR_serpentine_rcpt_Sri"/>
</dbReference>
<feature type="transmembrane region" description="Helical" evidence="1">
    <location>
        <begin position="26"/>
        <end position="54"/>
    </location>
</feature>
<dbReference type="WormBase" id="CBG19555">
    <property type="protein sequence ID" value="CBP35593"/>
    <property type="gene ID" value="WBGene00038751"/>
</dbReference>
<accession>A8XVW1</accession>